<dbReference type="InParanoid" id="I1S8L4"/>
<organism evidence="1 3">
    <name type="scientific">Gibberella zeae (strain ATCC MYA-4620 / CBS 123657 / FGSC 9075 / NRRL 31084 / PH-1)</name>
    <name type="common">Wheat head blight fungus</name>
    <name type="synonym">Fusarium graminearum</name>
    <dbReference type="NCBI Taxonomy" id="229533"/>
    <lineage>
        <taxon>Eukaryota</taxon>
        <taxon>Fungi</taxon>
        <taxon>Dikarya</taxon>
        <taxon>Ascomycota</taxon>
        <taxon>Pezizomycotina</taxon>
        <taxon>Sordariomycetes</taxon>
        <taxon>Hypocreomycetidae</taxon>
        <taxon>Hypocreales</taxon>
        <taxon>Nectriaceae</taxon>
        <taxon>Fusarium</taxon>
    </lineage>
</organism>
<dbReference type="Proteomes" id="UP000070720">
    <property type="component" value="Chromosome 4"/>
</dbReference>
<accession>A0A098DUW7</accession>
<dbReference type="OrthoDB" id="245563at2759"/>
<evidence type="ECO:0000313" key="2">
    <source>
        <dbReference type="EnsemblFungi" id="CEF84648"/>
    </source>
</evidence>
<sequence length="128" mass="14234">MDHVRDGAAAVLTTFFANMGTTGEISRFFKIAGLPWERGNYQRAKLERLTGVVAQWLGWGLPQNMHLKTSLVRGMKPSESWYIDPEILDQAAIALTRYESGRLGYIEYADDSEGAIVAQALFGLLPLD</sequence>
<protein>
    <submittedName>
        <fullName evidence="1">Chromosome 4, complete genome</fullName>
    </submittedName>
</protein>
<evidence type="ECO:0000313" key="1">
    <source>
        <dbReference type="EMBL" id="CEF84648.1"/>
    </source>
</evidence>
<proteinExistence type="predicted"/>
<dbReference type="HOGENOM" id="CLU_1959788_0_0_1"/>
<dbReference type="STRING" id="229533.I1S8L4"/>
<name>I1S8L4_GIBZE</name>
<dbReference type="EMBL" id="HG970335">
    <property type="protein sequence ID" value="CEF84648.1"/>
    <property type="molecule type" value="Genomic_DNA"/>
</dbReference>
<dbReference type="AlphaFoldDB" id="I1S8L4"/>
<accession>I1S8L4</accession>
<keyword evidence="3" id="KW-1185">Reference proteome</keyword>
<dbReference type="KEGG" id="fgr:FGSG_13192"/>
<dbReference type="RefSeq" id="XP_011327498.1">
    <property type="nucleotide sequence ID" value="XM_011329196.1"/>
</dbReference>
<evidence type="ECO:0000313" key="3">
    <source>
        <dbReference type="Proteomes" id="UP000070720"/>
    </source>
</evidence>
<gene>
    <name evidence="1" type="ORF">FGRAMPH1_01T25419</name>
</gene>
<reference evidence="1 3" key="3">
    <citation type="journal article" date="2015" name="BMC Genomics">
        <title>The completed genome sequence of the pathogenic ascomycete fungus Fusarium graminearum.</title>
        <authorList>
            <person name="King R."/>
            <person name="Urban M."/>
            <person name="Hammond-Kosack M.C."/>
            <person name="Hassani-Pak K."/>
            <person name="Hammond-Kosack K.E."/>
        </authorList>
    </citation>
    <scope>NUCLEOTIDE SEQUENCE [LARGE SCALE GENOMIC DNA]</scope>
    <source>
        <strain evidence="3">ATCC MYA-4620 / CBS 123657 / FGSC 9075 / NRRL 31084 / PH-1</strain>
        <strain evidence="1">PH-1</strain>
    </source>
</reference>
<reference evidence="2 3" key="1">
    <citation type="journal article" date="2007" name="Science">
        <title>The Fusarium graminearum genome reveals a link between localized polymorphism and pathogen specialization.</title>
        <authorList>
            <person name="Cuomo C.A."/>
            <person name="Gueldener U."/>
            <person name="Xu J.-R."/>
            <person name="Trail F."/>
            <person name="Turgeon B.G."/>
            <person name="Di Pietro A."/>
            <person name="Walton J.D."/>
            <person name="Ma L.-J."/>
            <person name="Baker S.E."/>
            <person name="Rep M."/>
            <person name="Adam G."/>
            <person name="Antoniw J."/>
            <person name="Baldwin T."/>
            <person name="Calvo S.E."/>
            <person name="Chang Y.-L."/>
            <person name="DeCaprio D."/>
            <person name="Gale L.R."/>
            <person name="Gnerre S."/>
            <person name="Goswami R.S."/>
            <person name="Hammond-Kosack K."/>
            <person name="Harris L.J."/>
            <person name="Hilburn K."/>
            <person name="Kennell J.C."/>
            <person name="Kroken S."/>
            <person name="Magnuson J.K."/>
            <person name="Mannhaupt G."/>
            <person name="Mauceli E.W."/>
            <person name="Mewes H.-W."/>
            <person name="Mitterbauer R."/>
            <person name="Muehlbauer G."/>
            <person name="Muensterkoetter M."/>
            <person name="Nelson D."/>
            <person name="O'Donnell K."/>
            <person name="Ouellet T."/>
            <person name="Qi W."/>
            <person name="Quesneville H."/>
            <person name="Roncero M.I.G."/>
            <person name="Seong K.-Y."/>
            <person name="Tetko I.V."/>
            <person name="Urban M."/>
            <person name="Waalwijk C."/>
            <person name="Ward T.J."/>
            <person name="Yao J."/>
            <person name="Birren B.W."/>
            <person name="Kistler H.C."/>
        </authorList>
    </citation>
    <scope>NUCLEOTIDE SEQUENCE [LARGE SCALE GENOMIC DNA]</scope>
    <source>
        <strain evidence="3">ATCC MYA-4620 / CBS 123657 / FGSC 9075 / NRRL 31084 / PH-1</strain>
        <strain evidence="2">PH-1 / ATCC MYA-4620 / FGSC 9075 / NRRL 31084</strain>
    </source>
</reference>
<reference evidence="2 3" key="2">
    <citation type="journal article" date="2010" name="Nature">
        <title>Comparative genomics reveals mobile pathogenicity chromosomes in Fusarium.</title>
        <authorList>
            <person name="Ma L.J."/>
            <person name="van der Does H.C."/>
            <person name="Borkovich K.A."/>
            <person name="Coleman J.J."/>
            <person name="Daboussi M.J."/>
            <person name="Di Pietro A."/>
            <person name="Dufresne M."/>
            <person name="Freitag M."/>
            <person name="Grabherr M."/>
            <person name="Henrissat B."/>
            <person name="Houterman P.M."/>
            <person name="Kang S."/>
            <person name="Shim W.B."/>
            <person name="Woloshuk C."/>
            <person name="Xie X."/>
            <person name="Xu J.R."/>
            <person name="Antoniw J."/>
            <person name="Baker S.E."/>
            <person name="Bluhm B.H."/>
            <person name="Breakspear A."/>
            <person name="Brown D.W."/>
            <person name="Butchko R.A."/>
            <person name="Chapman S."/>
            <person name="Coulson R."/>
            <person name="Coutinho P.M."/>
            <person name="Danchin E.G."/>
            <person name="Diener A."/>
            <person name="Gale L.R."/>
            <person name="Gardiner D.M."/>
            <person name="Goff S."/>
            <person name="Hammond-Kosack K.E."/>
            <person name="Hilburn K."/>
            <person name="Hua-Van A."/>
            <person name="Jonkers W."/>
            <person name="Kazan K."/>
            <person name="Kodira C.D."/>
            <person name="Koehrsen M."/>
            <person name="Kumar L."/>
            <person name="Lee Y.H."/>
            <person name="Li L."/>
            <person name="Manners J.M."/>
            <person name="Miranda-Saavedra D."/>
            <person name="Mukherjee M."/>
            <person name="Park G."/>
            <person name="Park J."/>
            <person name="Park S.Y."/>
            <person name="Proctor R.H."/>
            <person name="Regev A."/>
            <person name="Ruiz-Roldan M.C."/>
            <person name="Sain D."/>
            <person name="Sakthikumar S."/>
            <person name="Sykes S."/>
            <person name="Schwartz D.C."/>
            <person name="Turgeon B.G."/>
            <person name="Wapinski I."/>
            <person name="Yoder O."/>
            <person name="Young S."/>
            <person name="Zeng Q."/>
            <person name="Zhou S."/>
            <person name="Galagan J."/>
            <person name="Cuomo C.A."/>
            <person name="Kistler H.C."/>
            <person name="Rep M."/>
        </authorList>
    </citation>
    <scope>GENOME REANNOTATION</scope>
    <source>
        <strain evidence="3">ATCC MYA-4620 / CBS 123657 / FGSC 9075 / NRRL 31084 / PH-1</strain>
        <strain evidence="2">PH-1 / ATCC MYA-4620 / FGSC 9075 / NRRL 31084</strain>
    </source>
</reference>
<dbReference type="EnsemblFungi" id="CEF84648">
    <property type="protein sequence ID" value="CEF84648"/>
    <property type="gene ID" value="FGRRES_13192"/>
</dbReference>
<dbReference type="VEuPathDB" id="FungiDB:FGRAMPH1_01G25419"/>
<reference evidence="2" key="4">
    <citation type="submission" date="2017-01" db="UniProtKB">
        <authorList>
            <consortium name="EnsemblFungi"/>
        </authorList>
    </citation>
    <scope>IDENTIFICATION</scope>
    <source>
        <strain evidence="2">PH-1 / ATCC MYA-4620 / FGSC 9075 / NRRL 31084</strain>
    </source>
</reference>